<dbReference type="EMBL" id="CP034433">
    <property type="protein sequence ID" value="AZN36614.1"/>
    <property type="molecule type" value="Genomic_DNA"/>
</dbReference>
<name>A0A3S8ZT34_9NEIS</name>
<keyword evidence="3" id="KW-1185">Reference proteome</keyword>
<evidence type="ECO:0000313" key="3">
    <source>
        <dbReference type="Proteomes" id="UP000282438"/>
    </source>
</evidence>
<reference evidence="2 3" key="1">
    <citation type="submission" date="2018-12" db="EMBL/GenBank/DDBJ databases">
        <title>Complete genome sequence of Iodobacter sp. H11R3.</title>
        <authorList>
            <person name="Bae J.-W."/>
        </authorList>
    </citation>
    <scope>NUCLEOTIDE SEQUENCE [LARGE SCALE GENOMIC DNA]</scope>
    <source>
        <strain evidence="2 3">H11R3</strain>
    </source>
</reference>
<dbReference type="OrthoDB" id="8682638at2"/>
<dbReference type="Gene3D" id="2.60.120.380">
    <property type="match status" value="1"/>
</dbReference>
<keyword evidence="1" id="KW-0732">Signal</keyword>
<dbReference type="AlphaFoldDB" id="A0A3S8ZT34"/>
<feature type="chain" id="PRO_5019354285" description="Inhibitor of g-type lysozyme" evidence="1">
    <location>
        <begin position="23"/>
        <end position="140"/>
    </location>
</feature>
<dbReference type="KEGG" id="iod:EJO50_08960"/>
<dbReference type="Proteomes" id="UP000282438">
    <property type="component" value="Chromosome"/>
</dbReference>
<organism evidence="2 3">
    <name type="scientific">Iodobacter ciconiae</name>
    <dbReference type="NCBI Taxonomy" id="2496266"/>
    <lineage>
        <taxon>Bacteria</taxon>
        <taxon>Pseudomonadati</taxon>
        <taxon>Pseudomonadota</taxon>
        <taxon>Betaproteobacteria</taxon>
        <taxon>Neisseriales</taxon>
        <taxon>Chitinibacteraceae</taxon>
        <taxon>Iodobacter</taxon>
    </lineage>
</organism>
<protein>
    <recommendedName>
        <fullName evidence="4">Inhibitor of g-type lysozyme</fullName>
    </recommendedName>
</protein>
<feature type="signal peptide" evidence="1">
    <location>
        <begin position="1"/>
        <end position="22"/>
    </location>
</feature>
<proteinExistence type="predicted"/>
<accession>A0A3S8ZT34</accession>
<sequence length="140" mass="15468">MNYLKSIVFALSLGIFSVSAIAKTSSSEVKNINVQFKQNAYSATYKGKISGYGYDQYHLKAKKGQLLKITATSASKNMGVYLFNKELPDSVDLSTGSLSLDTNGNYVLPHSGAYQIRILQPRAFARRGEKFSYVIQVSIH</sequence>
<evidence type="ECO:0000313" key="2">
    <source>
        <dbReference type="EMBL" id="AZN36614.1"/>
    </source>
</evidence>
<evidence type="ECO:0000256" key="1">
    <source>
        <dbReference type="SAM" id="SignalP"/>
    </source>
</evidence>
<gene>
    <name evidence="2" type="ORF">EJO50_08960</name>
</gene>
<evidence type="ECO:0008006" key="4">
    <source>
        <dbReference type="Google" id="ProtNLM"/>
    </source>
</evidence>
<dbReference type="RefSeq" id="WP_125973464.1">
    <property type="nucleotide sequence ID" value="NZ_CP034433.1"/>
</dbReference>